<accession>A0ACC0V0M7</accession>
<name>A0ACC0V0M7_9HYPO</name>
<dbReference type="Proteomes" id="UP001163324">
    <property type="component" value="Chromosome 5"/>
</dbReference>
<evidence type="ECO:0000313" key="1">
    <source>
        <dbReference type="EMBL" id="KAI9899464.1"/>
    </source>
</evidence>
<gene>
    <name evidence="1" type="ORF">N3K66_005925</name>
</gene>
<organism evidence="1 2">
    <name type="scientific">Trichothecium roseum</name>
    <dbReference type="NCBI Taxonomy" id="47278"/>
    <lineage>
        <taxon>Eukaryota</taxon>
        <taxon>Fungi</taxon>
        <taxon>Dikarya</taxon>
        <taxon>Ascomycota</taxon>
        <taxon>Pezizomycotina</taxon>
        <taxon>Sordariomycetes</taxon>
        <taxon>Hypocreomycetidae</taxon>
        <taxon>Hypocreales</taxon>
        <taxon>Hypocreales incertae sedis</taxon>
        <taxon>Trichothecium</taxon>
    </lineage>
</organism>
<dbReference type="EMBL" id="CM047944">
    <property type="protein sequence ID" value="KAI9899464.1"/>
    <property type="molecule type" value="Genomic_DNA"/>
</dbReference>
<keyword evidence="2" id="KW-1185">Reference proteome</keyword>
<reference evidence="1" key="1">
    <citation type="submission" date="2022-10" db="EMBL/GenBank/DDBJ databases">
        <title>Complete Genome of Trichothecium roseum strain YXFP-22015, a Plant Pathogen Isolated from Citrus.</title>
        <authorList>
            <person name="Wang Y."/>
            <person name="Zhu L."/>
        </authorList>
    </citation>
    <scope>NUCLEOTIDE SEQUENCE</scope>
    <source>
        <strain evidence="1">YXFP-22015</strain>
    </source>
</reference>
<proteinExistence type="predicted"/>
<comment type="caution">
    <text evidence="1">The sequence shown here is derived from an EMBL/GenBank/DDBJ whole genome shotgun (WGS) entry which is preliminary data.</text>
</comment>
<evidence type="ECO:0000313" key="2">
    <source>
        <dbReference type="Proteomes" id="UP001163324"/>
    </source>
</evidence>
<sequence>MPGSEEPTLLIEAPWSEGSGPIWENAVRDLKRRINNILRQQGLSEFDVTVEMCAPELTRDKYIAPIVGQPAMEAVWPRILRGVRDRLETYSDLGPHITSVCLFRLGYSKDHAQNPITLYISVAYDSNELLWPSPITALEKLLAEAGWGHVKVHMEHGEVQHQAFELNPPRDSVRSCLTLKRDLDYPERVDLGMDISAAKYFTRAGDKLRSNSLIGTLGCYVQVKTKSNPQWTTLALTNHHIIRPAIPGFRVTKNSKSNETETAPPDAKSRLAAADISGITPKLVPKWSCAPMESPSRVKHNHTIQNLKDGLEKNPSIKPHLDSKLSFFDNDRHILGEIWASSGFKKRSVGATDPSFSSWGDAERRRLDWALIKVKESRRGSNKLYSEAELEEAGVLSRYQPEPDGMKGNLKPPGPVPLGDMPGGTRVFKLGALTKFTLGETHSFKAGINLSTDKYMKPPSSTEYLCVALLDDESDPRKPFSLQGDSGSVVYDRFGRAVGLVVTGRVPHQGKAGYTVVTPIEDVFASILQHGDGNITDVRIAC</sequence>
<protein>
    <submittedName>
        <fullName evidence="1">Uncharacterized protein</fullName>
    </submittedName>
</protein>